<protein>
    <submittedName>
        <fullName evidence="1">Uncharacterized protein</fullName>
    </submittedName>
</protein>
<evidence type="ECO:0000313" key="1">
    <source>
        <dbReference type="EMBL" id="KAJ8020444.1"/>
    </source>
</evidence>
<dbReference type="PANTHER" id="PTHR38585:SF1">
    <property type="entry name" value="TRANSMEMBRANE PROTEIN"/>
    <property type="match status" value="1"/>
</dbReference>
<organism evidence="1 2">
    <name type="scientific">Holothuria leucospilota</name>
    <name type="common">Black long sea cucumber</name>
    <name type="synonym">Mertensiothuria leucospilota</name>
    <dbReference type="NCBI Taxonomy" id="206669"/>
    <lineage>
        <taxon>Eukaryota</taxon>
        <taxon>Metazoa</taxon>
        <taxon>Echinodermata</taxon>
        <taxon>Eleutherozoa</taxon>
        <taxon>Echinozoa</taxon>
        <taxon>Holothuroidea</taxon>
        <taxon>Aspidochirotacea</taxon>
        <taxon>Aspidochirotida</taxon>
        <taxon>Holothuriidae</taxon>
        <taxon>Holothuria</taxon>
    </lineage>
</organism>
<dbReference type="AlphaFoldDB" id="A0A9Q0YH76"/>
<keyword evidence="2" id="KW-1185">Reference proteome</keyword>
<dbReference type="PANTHER" id="PTHR38585">
    <property type="entry name" value="TRANSMEMBRANE PROTEIN"/>
    <property type="match status" value="1"/>
</dbReference>
<gene>
    <name evidence="1" type="ORF">HOLleu_40035</name>
</gene>
<proteinExistence type="predicted"/>
<evidence type="ECO:0000313" key="2">
    <source>
        <dbReference type="Proteomes" id="UP001152320"/>
    </source>
</evidence>
<dbReference type="EMBL" id="JAIZAY010000022">
    <property type="protein sequence ID" value="KAJ8020444.1"/>
    <property type="molecule type" value="Genomic_DNA"/>
</dbReference>
<comment type="caution">
    <text evidence="1">The sequence shown here is derived from an EMBL/GenBank/DDBJ whole genome shotgun (WGS) entry which is preliminary data.</text>
</comment>
<name>A0A9Q0YH76_HOLLE</name>
<reference evidence="1" key="1">
    <citation type="submission" date="2021-10" db="EMBL/GenBank/DDBJ databases">
        <title>Tropical sea cucumber genome reveals ecological adaptation and Cuvierian tubules defense mechanism.</title>
        <authorList>
            <person name="Chen T."/>
        </authorList>
    </citation>
    <scope>NUCLEOTIDE SEQUENCE</scope>
    <source>
        <strain evidence="1">Nanhai2018</strain>
        <tissue evidence="1">Muscle</tissue>
    </source>
</reference>
<dbReference type="OrthoDB" id="70850at2759"/>
<dbReference type="Proteomes" id="UP001152320">
    <property type="component" value="Chromosome 22"/>
</dbReference>
<sequence length="299" mass="32937">MSPRLPSNESSDDATTPLNCLRIVYDKWYHASTNLTQSDALRLSASWAVGAVTFPTCLGLLQKFVFAPLQISNSNLFANIFGMFAVAVSGVIASKVMGNAWNLAKDDESVVEAAETSFLESPETLFLVAGTSVSVFVLLRGKFSSVLPSDVLTPGAFGKVNLPASENYATTSKRLQLQVIGKKNGCHSCGSRHIQGEFIADHQPPLAIVKRKTSKTKHLLYRILKFFRKKTKYHPVQQKFYPQCNSCSNVQLTYLSAVSRGLKTPRHLVTHSLSLRLYHIFTPIPLLLASAYSFCTSED</sequence>
<accession>A0A9Q0YH76</accession>